<dbReference type="Gene3D" id="2.10.110.10">
    <property type="entry name" value="Cysteine Rich Protein"/>
    <property type="match status" value="2"/>
</dbReference>
<gene>
    <name evidence="11" type="ORF">EPI10_026005</name>
</gene>
<dbReference type="SUPFAM" id="SSF57716">
    <property type="entry name" value="Glucocorticoid receptor-like (DNA-binding domain)"/>
    <property type="match status" value="3"/>
</dbReference>
<keyword evidence="7" id="KW-0963">Cytoplasm</keyword>
<dbReference type="PROSITE" id="PS00478">
    <property type="entry name" value="LIM_DOMAIN_1"/>
    <property type="match status" value="1"/>
</dbReference>
<dbReference type="FunFam" id="2.10.110.10:FF:000002">
    <property type="entry name" value="LIM domain and actin-binding 1"/>
    <property type="match status" value="1"/>
</dbReference>
<protein>
    <submittedName>
        <fullName evidence="11">LIM domain-containing protein WLIM2b-like</fullName>
    </submittedName>
</protein>
<dbReference type="Pfam" id="PF00412">
    <property type="entry name" value="LIM"/>
    <property type="match status" value="2"/>
</dbReference>
<organism evidence="11 12">
    <name type="scientific">Gossypium australe</name>
    <dbReference type="NCBI Taxonomy" id="47621"/>
    <lineage>
        <taxon>Eukaryota</taxon>
        <taxon>Viridiplantae</taxon>
        <taxon>Streptophyta</taxon>
        <taxon>Embryophyta</taxon>
        <taxon>Tracheophyta</taxon>
        <taxon>Spermatophyta</taxon>
        <taxon>Magnoliopsida</taxon>
        <taxon>eudicotyledons</taxon>
        <taxon>Gunneridae</taxon>
        <taxon>Pentapetalae</taxon>
        <taxon>rosids</taxon>
        <taxon>malvids</taxon>
        <taxon>Malvales</taxon>
        <taxon>Malvaceae</taxon>
        <taxon>Malvoideae</taxon>
        <taxon>Gossypium</taxon>
    </lineage>
</organism>
<evidence type="ECO:0000256" key="6">
    <source>
        <dbReference type="ARBA" id="ARBA00023203"/>
    </source>
</evidence>
<name>A0A5B6W1W6_9ROSI</name>
<evidence type="ECO:0000256" key="9">
    <source>
        <dbReference type="SAM" id="MobiDB-lite"/>
    </source>
</evidence>
<dbReference type="SMART" id="SM00132">
    <property type="entry name" value="LIM"/>
    <property type="match status" value="2"/>
</dbReference>
<sequence>MAFSGTTEKCRSCDKTVHFIEMVSVDGVPYHKTCFRCSHCKGLLVMGSHCQREGNLYCKPHFEQFFRGTGNKPNGLQRAPSKVASLFSGTQDKCGVCKKTCYPLEKDIFSNISTRIYHPTCKLQVTVEGEIYHKNCFRCAHGGCFLTTSSYAALDGFLYCKHHFAQLFKEKGSYSHLTKTSSMKRSPSGGKFDAESDSEPKSEDNKTGTEAQPDQ</sequence>
<reference evidence="12" key="1">
    <citation type="journal article" date="2019" name="Plant Biotechnol. J.">
        <title>Genome sequencing of the Australian wild diploid species Gossypium australe highlights disease resistance and delayed gland morphogenesis.</title>
        <authorList>
            <person name="Cai Y."/>
            <person name="Cai X."/>
            <person name="Wang Q."/>
            <person name="Wang P."/>
            <person name="Zhang Y."/>
            <person name="Cai C."/>
            <person name="Xu Y."/>
            <person name="Wang K."/>
            <person name="Zhou Z."/>
            <person name="Wang C."/>
            <person name="Geng S."/>
            <person name="Li B."/>
            <person name="Dong Q."/>
            <person name="Hou Y."/>
            <person name="Wang H."/>
            <person name="Ai P."/>
            <person name="Liu Z."/>
            <person name="Yi F."/>
            <person name="Sun M."/>
            <person name="An G."/>
            <person name="Cheng J."/>
            <person name="Zhang Y."/>
            <person name="Shi Q."/>
            <person name="Xie Y."/>
            <person name="Shi X."/>
            <person name="Chang Y."/>
            <person name="Huang F."/>
            <person name="Chen Y."/>
            <person name="Hong S."/>
            <person name="Mi L."/>
            <person name="Sun Q."/>
            <person name="Zhang L."/>
            <person name="Zhou B."/>
            <person name="Peng R."/>
            <person name="Zhang X."/>
            <person name="Liu F."/>
        </authorList>
    </citation>
    <scope>NUCLEOTIDE SEQUENCE [LARGE SCALE GENOMIC DNA]</scope>
    <source>
        <strain evidence="12">cv. PA1801</strain>
    </source>
</reference>
<feature type="compositionally biased region" description="Basic and acidic residues" evidence="9">
    <location>
        <begin position="192"/>
        <end position="207"/>
    </location>
</feature>
<dbReference type="GO" id="GO:0051015">
    <property type="term" value="F:actin filament binding"/>
    <property type="evidence" value="ECO:0007669"/>
    <property type="project" value="UniProtKB-ARBA"/>
</dbReference>
<keyword evidence="5 8" id="KW-0440">LIM domain</keyword>
<dbReference type="PROSITE" id="PS50023">
    <property type="entry name" value="LIM_DOMAIN_2"/>
    <property type="match status" value="2"/>
</dbReference>
<keyword evidence="7" id="KW-0206">Cytoskeleton</keyword>
<dbReference type="GO" id="GO:0046872">
    <property type="term" value="F:metal ion binding"/>
    <property type="evidence" value="ECO:0007669"/>
    <property type="project" value="UniProtKB-KW"/>
</dbReference>
<dbReference type="EMBL" id="SMMG02000005">
    <property type="protein sequence ID" value="KAA3475879.1"/>
    <property type="molecule type" value="Genomic_DNA"/>
</dbReference>
<dbReference type="AlphaFoldDB" id="A0A5B6W1W6"/>
<evidence type="ECO:0000256" key="8">
    <source>
        <dbReference type="PROSITE-ProRule" id="PRU00125"/>
    </source>
</evidence>
<keyword evidence="4 8" id="KW-0862">Zinc</keyword>
<accession>A0A5B6W1W6</accession>
<comment type="subcellular location">
    <subcellularLocation>
        <location evidence="1">Cytoplasm</location>
        <location evidence="1">Cytoskeleton</location>
    </subcellularLocation>
</comment>
<comment type="subunit">
    <text evidence="2">Interacts with F-actin.</text>
</comment>
<evidence type="ECO:0000256" key="7">
    <source>
        <dbReference type="ARBA" id="ARBA00023212"/>
    </source>
</evidence>
<feature type="domain" description="LIM zinc-binding" evidence="10">
    <location>
        <begin position="92"/>
        <end position="170"/>
    </location>
</feature>
<feature type="domain" description="LIM zinc-binding" evidence="10">
    <location>
        <begin position="8"/>
        <end position="68"/>
    </location>
</feature>
<evidence type="ECO:0000256" key="2">
    <source>
        <dbReference type="ARBA" id="ARBA00011385"/>
    </source>
</evidence>
<evidence type="ECO:0000259" key="10">
    <source>
        <dbReference type="PROSITE" id="PS50023"/>
    </source>
</evidence>
<keyword evidence="6" id="KW-0009">Actin-binding</keyword>
<evidence type="ECO:0000313" key="11">
    <source>
        <dbReference type="EMBL" id="KAA3475879.1"/>
    </source>
</evidence>
<feature type="region of interest" description="Disordered" evidence="9">
    <location>
        <begin position="179"/>
        <end position="215"/>
    </location>
</feature>
<dbReference type="GO" id="GO:0051017">
    <property type="term" value="P:actin filament bundle assembly"/>
    <property type="evidence" value="ECO:0007669"/>
    <property type="project" value="UniProtKB-ARBA"/>
</dbReference>
<evidence type="ECO:0000313" key="12">
    <source>
        <dbReference type="Proteomes" id="UP000325315"/>
    </source>
</evidence>
<proteinExistence type="predicted"/>
<evidence type="ECO:0000256" key="3">
    <source>
        <dbReference type="ARBA" id="ARBA00022723"/>
    </source>
</evidence>
<evidence type="ECO:0000256" key="1">
    <source>
        <dbReference type="ARBA" id="ARBA00004245"/>
    </source>
</evidence>
<keyword evidence="3 8" id="KW-0479">Metal-binding</keyword>
<evidence type="ECO:0000256" key="5">
    <source>
        <dbReference type="ARBA" id="ARBA00023038"/>
    </source>
</evidence>
<dbReference type="Proteomes" id="UP000325315">
    <property type="component" value="Unassembled WGS sequence"/>
</dbReference>
<comment type="caution">
    <text evidence="11">The sequence shown here is derived from an EMBL/GenBank/DDBJ whole genome shotgun (WGS) entry which is preliminary data.</text>
</comment>
<dbReference type="InterPro" id="IPR001781">
    <property type="entry name" value="Znf_LIM"/>
</dbReference>
<dbReference type="GO" id="GO:0005856">
    <property type="term" value="C:cytoskeleton"/>
    <property type="evidence" value="ECO:0007669"/>
    <property type="project" value="UniProtKB-SubCell"/>
</dbReference>
<dbReference type="PANTHER" id="PTHR24206">
    <property type="entry name" value="OS06G0237300 PROTEIN"/>
    <property type="match status" value="1"/>
</dbReference>
<evidence type="ECO:0000256" key="4">
    <source>
        <dbReference type="ARBA" id="ARBA00022833"/>
    </source>
</evidence>
<keyword evidence="12" id="KW-1185">Reference proteome</keyword>
<dbReference type="OrthoDB" id="6129702at2759"/>